<sequence length="369" mass="40649">MKSSFISSLLLLVLEFQPVNSFAYIDQPDGILPKSSPFKPTANAPASSTPDPTVLAELATFACTLADTARLQILPHWRSPRHSLAQEIKHESDRSEFQSASPVTLADRAAEWAMRELIEKQYPHHGIYGEEYGVIRSDADWVWVLDPIDGTRSFITGKPLFGTLVSCLYKGTPVIGIIDQCVLEERWVGIAGQPTKMNGTPIRTDGVANLKEAEMFSTSPDMFRNQDLLKFTSMKRAVRTPHYGADCYAYALVASGYCDVVVEADLGLYDYCALVPVLEGAGGVICDWEGRKLTLENHERSKGRVVACANAGLLEEALEILRLDPLEEHGQLALEKMKDNNVLLIPDQSTVTPWLFGVMVGEVIAHLGL</sequence>
<name>A0ABD3Q8Q5_9STRA</name>
<dbReference type="EMBL" id="JABMIG020000064">
    <property type="protein sequence ID" value="KAL3796274.1"/>
    <property type="molecule type" value="Genomic_DNA"/>
</dbReference>
<comment type="similarity">
    <text evidence="2">Belongs to the inositol monophosphatase superfamily.</text>
</comment>
<evidence type="ECO:0000313" key="8">
    <source>
        <dbReference type="EMBL" id="KAL3796274.1"/>
    </source>
</evidence>
<dbReference type="PANTHER" id="PTHR43200:SF6">
    <property type="entry name" value="3'(2'),5'-BISPHOSPHATE NUCLEOTIDASE"/>
    <property type="match status" value="1"/>
</dbReference>
<comment type="cofactor">
    <cofactor evidence="1 6">
        <name>Mg(2+)</name>
        <dbReference type="ChEBI" id="CHEBI:18420"/>
    </cofactor>
</comment>
<evidence type="ECO:0008006" key="10">
    <source>
        <dbReference type="Google" id="ProtNLM"/>
    </source>
</evidence>
<keyword evidence="4" id="KW-0378">Hydrolase</keyword>
<dbReference type="CDD" id="cd01641">
    <property type="entry name" value="Bacterial_IMPase_like_1"/>
    <property type="match status" value="1"/>
</dbReference>
<evidence type="ECO:0000256" key="7">
    <source>
        <dbReference type="SAM" id="SignalP"/>
    </source>
</evidence>
<evidence type="ECO:0000256" key="4">
    <source>
        <dbReference type="ARBA" id="ARBA00022801"/>
    </source>
</evidence>
<comment type="caution">
    <text evidence="8">The sequence shown here is derived from an EMBL/GenBank/DDBJ whole genome shotgun (WGS) entry which is preliminary data.</text>
</comment>
<keyword evidence="3 6" id="KW-0479">Metal-binding</keyword>
<keyword evidence="7" id="KW-0732">Signal</keyword>
<feature type="binding site" evidence="6">
    <location>
        <position position="270"/>
    </location>
    <ligand>
        <name>Mg(2+)</name>
        <dbReference type="ChEBI" id="CHEBI:18420"/>
        <label>1</label>
        <note>catalytic</note>
    </ligand>
</feature>
<evidence type="ECO:0000256" key="6">
    <source>
        <dbReference type="PIRSR" id="PIRSR600760-2"/>
    </source>
</evidence>
<keyword evidence="5 6" id="KW-0460">Magnesium</keyword>
<dbReference type="Gene3D" id="3.30.540.10">
    <property type="entry name" value="Fructose-1,6-Bisphosphatase, subunit A, domain 1"/>
    <property type="match status" value="1"/>
</dbReference>
<protein>
    <recommendedName>
        <fullName evidence="10">Histidinol-phosphatase</fullName>
    </recommendedName>
</protein>
<dbReference type="SUPFAM" id="SSF56655">
    <property type="entry name" value="Carbohydrate phosphatase"/>
    <property type="match status" value="1"/>
</dbReference>
<dbReference type="AlphaFoldDB" id="A0ABD3Q8Q5"/>
<dbReference type="InterPro" id="IPR020583">
    <property type="entry name" value="Inositol_monoP_metal-BS"/>
</dbReference>
<gene>
    <name evidence="8" type="ORF">HJC23_008594</name>
</gene>
<dbReference type="PRINTS" id="PR00377">
    <property type="entry name" value="IMPHPHTASES"/>
</dbReference>
<keyword evidence="9" id="KW-1185">Reference proteome</keyword>
<evidence type="ECO:0000256" key="5">
    <source>
        <dbReference type="ARBA" id="ARBA00022842"/>
    </source>
</evidence>
<dbReference type="Pfam" id="PF00459">
    <property type="entry name" value="Inositol_P"/>
    <property type="match status" value="1"/>
</dbReference>
<dbReference type="Gene3D" id="3.40.190.80">
    <property type="match status" value="1"/>
</dbReference>
<dbReference type="PANTHER" id="PTHR43200">
    <property type="entry name" value="PHOSPHATASE"/>
    <property type="match status" value="1"/>
</dbReference>
<dbReference type="GO" id="GO:0016791">
    <property type="term" value="F:phosphatase activity"/>
    <property type="evidence" value="ECO:0007669"/>
    <property type="project" value="UniProtKB-ARBA"/>
</dbReference>
<dbReference type="InterPro" id="IPR000760">
    <property type="entry name" value="Inositol_monophosphatase-like"/>
</dbReference>
<feature type="signal peptide" evidence="7">
    <location>
        <begin position="1"/>
        <end position="21"/>
    </location>
</feature>
<dbReference type="Proteomes" id="UP001516023">
    <property type="component" value="Unassembled WGS sequence"/>
</dbReference>
<dbReference type="GO" id="GO:0046872">
    <property type="term" value="F:metal ion binding"/>
    <property type="evidence" value="ECO:0007669"/>
    <property type="project" value="UniProtKB-KW"/>
</dbReference>
<feature type="binding site" evidence="6">
    <location>
        <position position="130"/>
    </location>
    <ligand>
        <name>Mg(2+)</name>
        <dbReference type="ChEBI" id="CHEBI:18420"/>
        <label>1</label>
        <note>catalytic</note>
    </ligand>
</feature>
<evidence type="ECO:0000256" key="1">
    <source>
        <dbReference type="ARBA" id="ARBA00001946"/>
    </source>
</evidence>
<feature type="chain" id="PRO_5044808053" description="Histidinol-phosphatase" evidence="7">
    <location>
        <begin position="22"/>
        <end position="369"/>
    </location>
</feature>
<feature type="binding site" evidence="6">
    <location>
        <position position="149"/>
    </location>
    <ligand>
        <name>Mg(2+)</name>
        <dbReference type="ChEBI" id="CHEBI:18420"/>
        <label>1</label>
        <note>catalytic</note>
    </ligand>
</feature>
<dbReference type="PROSITE" id="PS00629">
    <property type="entry name" value="IMP_1"/>
    <property type="match status" value="1"/>
</dbReference>
<organism evidence="8 9">
    <name type="scientific">Cyclotella cryptica</name>
    <dbReference type="NCBI Taxonomy" id="29204"/>
    <lineage>
        <taxon>Eukaryota</taxon>
        <taxon>Sar</taxon>
        <taxon>Stramenopiles</taxon>
        <taxon>Ochrophyta</taxon>
        <taxon>Bacillariophyta</taxon>
        <taxon>Coscinodiscophyceae</taxon>
        <taxon>Thalassiosirophycidae</taxon>
        <taxon>Stephanodiscales</taxon>
        <taxon>Stephanodiscaceae</taxon>
        <taxon>Cyclotella</taxon>
    </lineage>
</organism>
<evidence type="ECO:0000256" key="2">
    <source>
        <dbReference type="ARBA" id="ARBA00009759"/>
    </source>
</evidence>
<proteinExistence type="inferred from homology"/>
<accession>A0ABD3Q8Q5</accession>
<dbReference type="InterPro" id="IPR051090">
    <property type="entry name" value="Inositol_monoP_superfamily"/>
</dbReference>
<feature type="binding site" evidence="6">
    <location>
        <position position="146"/>
    </location>
    <ligand>
        <name>Mg(2+)</name>
        <dbReference type="ChEBI" id="CHEBI:18420"/>
        <label>1</label>
        <note>catalytic</note>
    </ligand>
</feature>
<evidence type="ECO:0000256" key="3">
    <source>
        <dbReference type="ARBA" id="ARBA00022723"/>
    </source>
</evidence>
<reference evidence="8 9" key="1">
    <citation type="journal article" date="2020" name="G3 (Bethesda)">
        <title>Improved Reference Genome for Cyclotella cryptica CCMP332, a Model for Cell Wall Morphogenesis, Salinity Adaptation, and Lipid Production in Diatoms (Bacillariophyta).</title>
        <authorList>
            <person name="Roberts W.R."/>
            <person name="Downey K.M."/>
            <person name="Ruck E.C."/>
            <person name="Traller J.C."/>
            <person name="Alverson A.J."/>
        </authorList>
    </citation>
    <scope>NUCLEOTIDE SEQUENCE [LARGE SCALE GENOMIC DNA]</scope>
    <source>
        <strain evidence="8 9">CCMP332</strain>
    </source>
</reference>
<evidence type="ECO:0000313" key="9">
    <source>
        <dbReference type="Proteomes" id="UP001516023"/>
    </source>
</evidence>
<feature type="binding site" evidence="6">
    <location>
        <position position="148"/>
    </location>
    <ligand>
        <name>Mg(2+)</name>
        <dbReference type="ChEBI" id="CHEBI:18420"/>
        <label>1</label>
        <note>catalytic</note>
    </ligand>
</feature>